<comment type="function">
    <text evidence="6">Catalyzes the 2'-O-methylation at nucleotide C2498 in 23S rRNA.</text>
</comment>
<feature type="domain" description="Ribosomal RNA methyltransferase FtsJ" evidence="9">
    <location>
        <begin position="185"/>
        <end position="278"/>
    </location>
</feature>
<dbReference type="PANTHER" id="PTHR37524">
    <property type="entry name" value="RIBOSOMAL RNA LARGE SUBUNIT METHYLTRANSFERASE M"/>
    <property type="match status" value="1"/>
</dbReference>
<dbReference type="NCBIfam" id="NF008734">
    <property type="entry name" value="PRK11760.1"/>
    <property type="match status" value="1"/>
</dbReference>
<dbReference type="Gene3D" id="3.30.70.2810">
    <property type="match status" value="1"/>
</dbReference>
<evidence type="ECO:0000256" key="2">
    <source>
        <dbReference type="ARBA" id="ARBA00022552"/>
    </source>
</evidence>
<feature type="domain" description="Ribosomal RNA large subunit methyltransferase M THUMP-like" evidence="11">
    <location>
        <begin position="84"/>
        <end position="162"/>
    </location>
</feature>
<name>D5BYI8_NITHN</name>
<evidence type="ECO:0000256" key="8">
    <source>
        <dbReference type="PIRSR" id="PIRSR028774-2"/>
    </source>
</evidence>
<dbReference type="GO" id="GO:0032259">
    <property type="term" value="P:methylation"/>
    <property type="evidence" value="ECO:0007669"/>
    <property type="project" value="UniProtKB-KW"/>
</dbReference>
<dbReference type="PANTHER" id="PTHR37524:SF2">
    <property type="entry name" value="RIBOSOMAL RNA METHYLTRANSFERASE FTSJ DOMAIN-CONTAINING PROTEIN"/>
    <property type="match status" value="1"/>
</dbReference>
<accession>D5BYI8</accession>
<dbReference type="EC" id="2.1.1.186" evidence="6"/>
<feature type="binding site" evidence="6 8">
    <location>
        <begin position="220"/>
        <end position="223"/>
    </location>
    <ligand>
        <name>S-adenosyl-L-methionine</name>
        <dbReference type="ChEBI" id="CHEBI:59789"/>
    </ligand>
</feature>
<evidence type="ECO:0000256" key="5">
    <source>
        <dbReference type="ARBA" id="ARBA00022691"/>
    </source>
</evidence>
<comment type="similarity">
    <text evidence="6">Belongs to the class I-like SAM-binding methyltransferase superfamily. RNA methyltransferase RlmE family. RlmM subfamily.</text>
</comment>
<evidence type="ECO:0000313" key="12">
    <source>
        <dbReference type="EMBL" id="ADE15976.1"/>
    </source>
</evidence>
<keyword evidence="1 6" id="KW-0963">Cytoplasm</keyword>
<evidence type="ECO:0000256" key="7">
    <source>
        <dbReference type="PIRSR" id="PIRSR028774-1"/>
    </source>
</evidence>
<dbReference type="AlphaFoldDB" id="D5BYI8"/>
<dbReference type="InterPro" id="IPR029063">
    <property type="entry name" value="SAM-dependent_MTases_sf"/>
</dbReference>
<dbReference type="InterPro" id="IPR002877">
    <property type="entry name" value="RNA_MeTrfase_FtsJ_dom"/>
</dbReference>
<dbReference type="InterPro" id="IPR040739">
    <property type="entry name" value="RlmM_FDX"/>
</dbReference>
<feature type="active site" description="Proton acceptor" evidence="6 7">
    <location>
        <position position="304"/>
    </location>
</feature>
<dbReference type="KEGG" id="nhl:Nhal_2914"/>
<dbReference type="GO" id="GO:0005737">
    <property type="term" value="C:cytoplasm"/>
    <property type="evidence" value="ECO:0007669"/>
    <property type="project" value="UniProtKB-SubCell"/>
</dbReference>
<feature type="domain" description="RlmM ferredoxin-like" evidence="10">
    <location>
        <begin position="1"/>
        <end position="71"/>
    </location>
</feature>
<dbReference type="GO" id="GO:0006364">
    <property type="term" value="P:rRNA processing"/>
    <property type="evidence" value="ECO:0007669"/>
    <property type="project" value="UniProtKB-UniRule"/>
</dbReference>
<dbReference type="HOGENOM" id="CLU_043780_0_0_6"/>
<dbReference type="Pfam" id="PF18125">
    <property type="entry name" value="RlmM_FDX"/>
    <property type="match status" value="1"/>
</dbReference>
<comment type="caution">
    <text evidence="6">Lacks conserved residue(s) required for the propagation of feature annotation.</text>
</comment>
<evidence type="ECO:0000259" key="11">
    <source>
        <dbReference type="Pfam" id="PF21239"/>
    </source>
</evidence>
<evidence type="ECO:0000259" key="10">
    <source>
        <dbReference type="Pfam" id="PF18125"/>
    </source>
</evidence>
<protein>
    <recommendedName>
        <fullName evidence="6">Ribosomal RNA large subunit methyltransferase M</fullName>
        <ecNumber evidence="6">2.1.1.186</ecNumber>
    </recommendedName>
    <alternativeName>
        <fullName evidence="6">23S rRNA (cytidine2498-2'-O)-methyltransferase</fullName>
    </alternativeName>
    <alternativeName>
        <fullName evidence="6">23S rRNA 2'-O-ribose methyltransferase RlmM</fullName>
    </alternativeName>
</protein>
<keyword evidence="2 6" id="KW-0698">rRNA processing</keyword>
<keyword evidence="13" id="KW-1185">Reference proteome</keyword>
<dbReference type="Gene3D" id="3.30.2300.20">
    <property type="match status" value="1"/>
</dbReference>
<evidence type="ECO:0000256" key="4">
    <source>
        <dbReference type="ARBA" id="ARBA00022679"/>
    </source>
</evidence>
<dbReference type="Pfam" id="PF01728">
    <property type="entry name" value="FtsJ"/>
    <property type="match status" value="1"/>
</dbReference>
<gene>
    <name evidence="6" type="primary">rlmM</name>
    <name evidence="12" type="ordered locus">Nhal_2914</name>
</gene>
<organism evidence="12 13">
    <name type="scientific">Nitrosococcus halophilus (strain Nc4)</name>
    <dbReference type="NCBI Taxonomy" id="472759"/>
    <lineage>
        <taxon>Bacteria</taxon>
        <taxon>Pseudomonadati</taxon>
        <taxon>Pseudomonadota</taxon>
        <taxon>Gammaproteobacteria</taxon>
        <taxon>Chromatiales</taxon>
        <taxon>Chromatiaceae</taxon>
        <taxon>Nitrosococcus</taxon>
    </lineage>
</organism>
<comment type="subunit">
    <text evidence="6">Monomer.</text>
</comment>
<dbReference type="RefSeq" id="WP_013033828.1">
    <property type="nucleotide sequence ID" value="NC_013960.1"/>
</dbReference>
<dbReference type="GO" id="GO:0008757">
    <property type="term" value="F:S-adenosylmethionine-dependent methyltransferase activity"/>
    <property type="evidence" value="ECO:0007669"/>
    <property type="project" value="UniProtKB-UniRule"/>
</dbReference>
<dbReference type="PIRSF" id="PIRSF028774">
    <property type="entry name" value="UCP028774"/>
    <property type="match status" value="1"/>
</dbReference>
<dbReference type="InterPro" id="IPR048646">
    <property type="entry name" value="RlmM_THUMP-like"/>
</dbReference>
<keyword evidence="4 6" id="KW-0808">Transferase</keyword>
<keyword evidence="5 6" id="KW-0949">S-adenosyl-L-methionine</keyword>
<dbReference type="Pfam" id="PF21239">
    <property type="entry name" value="RLMM_N"/>
    <property type="match status" value="1"/>
</dbReference>
<dbReference type="Proteomes" id="UP000001844">
    <property type="component" value="Chromosome"/>
</dbReference>
<feature type="binding site" evidence="6 8">
    <location>
        <position position="259"/>
    </location>
    <ligand>
        <name>S-adenosyl-L-methionine</name>
        <dbReference type="ChEBI" id="CHEBI:59789"/>
    </ligand>
</feature>
<comment type="catalytic activity">
    <reaction evidence="6">
        <text>cytidine(2498) in 23S rRNA + S-adenosyl-L-methionine = 2'-O-methylcytidine(2498) in 23S rRNA + S-adenosyl-L-homocysteine + H(+)</text>
        <dbReference type="Rhea" id="RHEA:42788"/>
        <dbReference type="Rhea" id="RHEA-COMP:10244"/>
        <dbReference type="Rhea" id="RHEA-COMP:10245"/>
        <dbReference type="ChEBI" id="CHEBI:15378"/>
        <dbReference type="ChEBI" id="CHEBI:57856"/>
        <dbReference type="ChEBI" id="CHEBI:59789"/>
        <dbReference type="ChEBI" id="CHEBI:74495"/>
        <dbReference type="ChEBI" id="CHEBI:82748"/>
        <dbReference type="EC" id="2.1.1.186"/>
    </reaction>
</comment>
<dbReference type="eggNOG" id="COG2933">
    <property type="taxonomic scope" value="Bacteria"/>
</dbReference>
<dbReference type="SUPFAM" id="SSF53335">
    <property type="entry name" value="S-adenosyl-L-methionine-dependent methyltransferases"/>
    <property type="match status" value="1"/>
</dbReference>
<keyword evidence="3 6" id="KW-0489">Methyltransferase</keyword>
<dbReference type="STRING" id="472759.Nhal_2914"/>
<reference evidence="13" key="1">
    <citation type="submission" date="2010-04" db="EMBL/GenBank/DDBJ databases">
        <title>Complete genome sequence of Nitrosococcus halophilus Nc4, a salt-adapted, aerobic obligate ammonia-oxidizing sulfur purple bacterium.</title>
        <authorList>
            <consortium name="US DOE Joint Genome Institute"/>
            <person name="Campbell M.A."/>
            <person name="Malfatti S.A."/>
            <person name="Chain P.S.G."/>
            <person name="Heidelberg J.F."/>
            <person name="Ward B.B."/>
            <person name="Klotz M.G."/>
        </authorList>
    </citation>
    <scope>NUCLEOTIDE SEQUENCE [LARGE SCALE GENOMIC DNA]</scope>
    <source>
        <strain evidence="13">Nc4</strain>
    </source>
</reference>
<feature type="binding site" evidence="6 8">
    <location>
        <position position="275"/>
    </location>
    <ligand>
        <name>S-adenosyl-L-methionine</name>
        <dbReference type="ChEBI" id="CHEBI:59789"/>
    </ligand>
</feature>
<evidence type="ECO:0000256" key="1">
    <source>
        <dbReference type="ARBA" id="ARBA00022490"/>
    </source>
</evidence>
<evidence type="ECO:0000256" key="3">
    <source>
        <dbReference type="ARBA" id="ARBA00022603"/>
    </source>
</evidence>
<dbReference type="OrthoDB" id="154490at2"/>
<evidence type="ECO:0000259" key="9">
    <source>
        <dbReference type="Pfam" id="PF01728"/>
    </source>
</evidence>
<feature type="binding site" evidence="6 8">
    <location>
        <position position="239"/>
    </location>
    <ligand>
        <name>S-adenosyl-L-methionine</name>
        <dbReference type="ChEBI" id="CHEBI:59789"/>
    </ligand>
</feature>
<dbReference type="EMBL" id="CP001798">
    <property type="protein sequence ID" value="ADE15976.1"/>
    <property type="molecule type" value="Genomic_DNA"/>
</dbReference>
<comment type="subcellular location">
    <subcellularLocation>
        <location evidence="6">Cytoplasm</location>
    </subcellularLocation>
</comment>
<evidence type="ECO:0000313" key="13">
    <source>
        <dbReference type="Proteomes" id="UP000001844"/>
    </source>
</evidence>
<dbReference type="InterPro" id="IPR011224">
    <property type="entry name" value="rRNA_MeTrfase_M"/>
</dbReference>
<dbReference type="HAMAP" id="MF_01551">
    <property type="entry name" value="23SrRNA_methyltr_M"/>
    <property type="match status" value="1"/>
</dbReference>
<evidence type="ECO:0000256" key="6">
    <source>
        <dbReference type="HAMAP-Rule" id="MF_01551"/>
    </source>
</evidence>
<dbReference type="Gene3D" id="3.40.50.150">
    <property type="entry name" value="Vaccinia Virus protein VP39"/>
    <property type="match status" value="1"/>
</dbReference>
<proteinExistence type="inferred from homology"/>
<sequence length="371" mass="41733">MECLIAYCRAGFEGECAAELQAQTTEQGLAGYARAKPGTGYVVFTLYEKGAAQQFTDRISLLDLVFARQLFVSSGLLKDLPITDRVTPIAAALESQCEQFSEIWVETADTNESKALLTFCRKFSKPLRSMLEQRGKVDPGNATAPRAHVFFLSSVAAYPGISSPSHSSPWFMGIPRLRCPANAPSRATLKLEEAWQVFLTPKQRQERLQPGMQAVDLGAAPGGWTWQFVRRGIRVTAVDNGALAPSLMESGLVEHRQADAFRYAPRHFADWMVCDMVEQPRRVAQLAAQWLAQGWCRQCIFNLKLPMKKRYHEVQICTALMAETLSRAGIPYELSFKQLYHDREEVTGYLRRKDKRYQSKALSPKKKTTVQ</sequence>